<dbReference type="Proteomes" id="UP001239445">
    <property type="component" value="Unassembled WGS sequence"/>
</dbReference>
<evidence type="ECO:0000313" key="4">
    <source>
        <dbReference type="Proteomes" id="UP001239445"/>
    </source>
</evidence>
<evidence type="ECO:0000259" key="2">
    <source>
        <dbReference type="Pfam" id="PF13649"/>
    </source>
</evidence>
<gene>
    <name evidence="3" type="ORF">QBC47DRAFT_420903</name>
</gene>
<sequence>MPSSEQARKDYDNSAAVYGEYGALPSGQLESELIKLALGDCTDLTILDLGGGTGVHAFEALDLGAVAVDLVDISPGMLEKARRSEALVGREDKIRFFEADVSKPLSHLPLREGGYDVVMGNWVFSFADSMDVLEGVFHNIVDNLKTGGRFICVRDADPASPVLQTGKYGGSCKWLKEIPGGYSYLCVLHTTPPIEFEGAALEVIYSGSTKIYEQFGLTDIRVLPYEAAAVVKENPEFWQSFLERPCLAVMTAIKS</sequence>
<comment type="similarity">
    <text evidence="1">Belongs to the methyltransferase superfamily. LaeA methyltransferase family.</text>
</comment>
<dbReference type="CDD" id="cd02440">
    <property type="entry name" value="AdoMet_MTases"/>
    <property type="match status" value="1"/>
</dbReference>
<dbReference type="InterPro" id="IPR041698">
    <property type="entry name" value="Methyltransf_25"/>
</dbReference>
<reference evidence="3" key="1">
    <citation type="submission" date="2023-06" db="EMBL/GenBank/DDBJ databases">
        <title>Genome-scale phylogeny and comparative genomics of the fungal order Sordariales.</title>
        <authorList>
            <consortium name="Lawrence Berkeley National Laboratory"/>
            <person name="Hensen N."/>
            <person name="Bonometti L."/>
            <person name="Westerberg I."/>
            <person name="Brannstrom I.O."/>
            <person name="Guillou S."/>
            <person name="Cros-Aarteil S."/>
            <person name="Calhoun S."/>
            <person name="Haridas S."/>
            <person name="Kuo A."/>
            <person name="Mondo S."/>
            <person name="Pangilinan J."/>
            <person name="Riley R."/>
            <person name="Labutti K."/>
            <person name="Andreopoulos B."/>
            <person name="Lipzen A."/>
            <person name="Chen C."/>
            <person name="Yanf M."/>
            <person name="Daum C."/>
            <person name="Ng V."/>
            <person name="Clum A."/>
            <person name="Steindorff A."/>
            <person name="Ohm R."/>
            <person name="Martin F."/>
            <person name="Silar P."/>
            <person name="Natvig D."/>
            <person name="Lalanne C."/>
            <person name="Gautier V."/>
            <person name="Ament-Velasquez S.L."/>
            <person name="Kruys A."/>
            <person name="Hutchinson M.I."/>
            <person name="Powell A.J."/>
            <person name="Barry K."/>
            <person name="Miller A.N."/>
            <person name="Grigoriev I.V."/>
            <person name="Debuchy R."/>
            <person name="Gladieux P."/>
            <person name="Thoren M.H."/>
            <person name="Johannesson H."/>
        </authorList>
    </citation>
    <scope>NUCLEOTIDE SEQUENCE</scope>
    <source>
        <strain evidence="3">PSN4</strain>
    </source>
</reference>
<dbReference type="InterPro" id="IPR029063">
    <property type="entry name" value="SAM-dependent_MTases_sf"/>
</dbReference>
<dbReference type="AlphaFoldDB" id="A0AAJ0BJ24"/>
<name>A0AAJ0BJ24_9PEZI</name>
<dbReference type="Pfam" id="PF13649">
    <property type="entry name" value="Methyltransf_25"/>
    <property type="match status" value="1"/>
</dbReference>
<organism evidence="3 4">
    <name type="scientific">Echria macrotheca</name>
    <dbReference type="NCBI Taxonomy" id="438768"/>
    <lineage>
        <taxon>Eukaryota</taxon>
        <taxon>Fungi</taxon>
        <taxon>Dikarya</taxon>
        <taxon>Ascomycota</taxon>
        <taxon>Pezizomycotina</taxon>
        <taxon>Sordariomycetes</taxon>
        <taxon>Sordariomycetidae</taxon>
        <taxon>Sordariales</taxon>
        <taxon>Schizotheciaceae</taxon>
        <taxon>Echria</taxon>
    </lineage>
</organism>
<evidence type="ECO:0000313" key="3">
    <source>
        <dbReference type="EMBL" id="KAK1758059.1"/>
    </source>
</evidence>
<accession>A0AAJ0BJ24</accession>
<dbReference type="SUPFAM" id="SSF53335">
    <property type="entry name" value="S-adenosyl-L-methionine-dependent methyltransferases"/>
    <property type="match status" value="1"/>
</dbReference>
<evidence type="ECO:0000256" key="1">
    <source>
        <dbReference type="ARBA" id="ARBA00038158"/>
    </source>
</evidence>
<dbReference type="GO" id="GO:0008168">
    <property type="term" value="F:methyltransferase activity"/>
    <property type="evidence" value="ECO:0007669"/>
    <property type="project" value="UniProtKB-KW"/>
</dbReference>
<dbReference type="EMBL" id="MU839829">
    <property type="protein sequence ID" value="KAK1758059.1"/>
    <property type="molecule type" value="Genomic_DNA"/>
</dbReference>
<proteinExistence type="inferred from homology"/>
<comment type="caution">
    <text evidence="3">The sequence shown here is derived from an EMBL/GenBank/DDBJ whole genome shotgun (WGS) entry which is preliminary data.</text>
</comment>
<dbReference type="PANTHER" id="PTHR43591:SF24">
    <property type="entry name" value="2-METHOXY-6-POLYPRENYL-1,4-BENZOQUINOL METHYLASE, MITOCHONDRIAL"/>
    <property type="match status" value="1"/>
</dbReference>
<keyword evidence="4" id="KW-1185">Reference proteome</keyword>
<dbReference type="GO" id="GO:0032259">
    <property type="term" value="P:methylation"/>
    <property type="evidence" value="ECO:0007669"/>
    <property type="project" value="UniProtKB-KW"/>
</dbReference>
<dbReference type="Gene3D" id="3.40.50.150">
    <property type="entry name" value="Vaccinia Virus protein VP39"/>
    <property type="match status" value="1"/>
</dbReference>
<dbReference type="PANTHER" id="PTHR43591">
    <property type="entry name" value="METHYLTRANSFERASE"/>
    <property type="match status" value="1"/>
</dbReference>
<protein>
    <submittedName>
        <fullName evidence="3">S-adenosyl-L-methionine-dependent methyltransferase</fullName>
    </submittedName>
</protein>
<feature type="domain" description="Methyltransferase" evidence="2">
    <location>
        <begin position="46"/>
        <end position="148"/>
    </location>
</feature>
<keyword evidence="3" id="KW-0808">Transferase</keyword>
<keyword evidence="3" id="KW-0489">Methyltransferase</keyword>